<comment type="subunit">
    <text evidence="4">Homodimer.</text>
</comment>
<dbReference type="InterPro" id="IPR003607">
    <property type="entry name" value="HD/PDEase_dom"/>
</dbReference>
<reference evidence="9 10" key="1">
    <citation type="journal article" date="2016" name="Sci. Rep.">
        <title>Metabolic traits of an uncultured archaeal lineage -MSBL1- from brine pools of the Red Sea.</title>
        <authorList>
            <person name="Mwirichia R."/>
            <person name="Alam I."/>
            <person name="Rashid M."/>
            <person name="Vinu M."/>
            <person name="Ba-Alawi W."/>
            <person name="Anthony Kamau A."/>
            <person name="Kamanda Ngugi D."/>
            <person name="Goker M."/>
            <person name="Klenk H.P."/>
            <person name="Bajic V."/>
            <person name="Stingl U."/>
        </authorList>
    </citation>
    <scope>NUCLEOTIDE SEQUENCE [LARGE SCALE GENOMIC DNA]</scope>
    <source>
        <strain evidence="9">SCGC-AAA261C02</strain>
    </source>
</reference>
<evidence type="ECO:0000256" key="2">
    <source>
        <dbReference type="ARBA" id="ARBA00001936"/>
    </source>
</evidence>
<proteinExistence type="predicted"/>
<dbReference type="Proteomes" id="UP000070520">
    <property type="component" value="Unassembled WGS sequence"/>
</dbReference>
<comment type="cofactor">
    <cofactor evidence="3">
        <name>Co(2+)</name>
        <dbReference type="ChEBI" id="CHEBI:48828"/>
    </cofactor>
</comment>
<dbReference type="EC" id="3.1.3.89" evidence="5"/>
<evidence type="ECO:0000256" key="3">
    <source>
        <dbReference type="ARBA" id="ARBA00001941"/>
    </source>
</evidence>
<evidence type="ECO:0000256" key="6">
    <source>
        <dbReference type="ARBA" id="ARBA00022723"/>
    </source>
</evidence>
<dbReference type="SMART" id="SM00471">
    <property type="entry name" value="HDc"/>
    <property type="match status" value="1"/>
</dbReference>
<dbReference type="Gene3D" id="1.10.3210.10">
    <property type="entry name" value="Hypothetical protein af1432"/>
    <property type="match status" value="1"/>
</dbReference>
<protein>
    <recommendedName>
        <fullName evidence="5">5'-deoxynucleotidase</fullName>
        <ecNumber evidence="5">3.1.3.89</ecNumber>
    </recommendedName>
</protein>
<evidence type="ECO:0000259" key="8">
    <source>
        <dbReference type="SMART" id="SM00471"/>
    </source>
</evidence>
<keyword evidence="6" id="KW-0479">Metal-binding</keyword>
<dbReference type="InterPro" id="IPR039356">
    <property type="entry name" value="YfbR/HDDC2"/>
</dbReference>
<dbReference type="GO" id="GO:0046872">
    <property type="term" value="F:metal ion binding"/>
    <property type="evidence" value="ECO:0007669"/>
    <property type="project" value="UniProtKB-KW"/>
</dbReference>
<comment type="catalytic activity">
    <reaction evidence="1">
        <text>a 2'-deoxyribonucleoside 5'-phosphate + H2O = a 2'-deoxyribonucleoside + phosphate</text>
        <dbReference type="Rhea" id="RHEA:36167"/>
        <dbReference type="ChEBI" id="CHEBI:15377"/>
        <dbReference type="ChEBI" id="CHEBI:18274"/>
        <dbReference type="ChEBI" id="CHEBI:43474"/>
        <dbReference type="ChEBI" id="CHEBI:65317"/>
        <dbReference type="EC" id="3.1.3.89"/>
    </reaction>
</comment>
<keyword evidence="10" id="KW-1185">Reference proteome</keyword>
<gene>
    <name evidence="9" type="ORF">AKJ42_01105</name>
</gene>
<dbReference type="EMBL" id="LHXW01000007">
    <property type="protein sequence ID" value="KXB00311.1"/>
    <property type="molecule type" value="Genomic_DNA"/>
</dbReference>
<comment type="caution">
    <text evidence="9">The sequence shown here is derived from an EMBL/GenBank/DDBJ whole genome shotgun (WGS) entry which is preliminary data.</text>
</comment>
<sequence length="190" mass="21546">MLSILEKLNQLKRTLRMGWLESGIPPSEAEDVAQHSFETTSITILIGDQLQRKGVEINLGRAIEMAVIHDWSEAIMGDLSREVSLELGEEIKNDLEEESLEELVGELPDGEKYLELWREYLGGESIEARLVKSADLLSILVELINYRDRGWGNEQLNEIWDNVRGELATYGEEFAPVGELLVELDGRYSD</sequence>
<dbReference type="AlphaFoldDB" id="A0A133V1L1"/>
<name>A0A133V1L1_9EURY</name>
<dbReference type="GO" id="GO:0002953">
    <property type="term" value="F:5'-deoxynucleotidase activity"/>
    <property type="evidence" value="ECO:0007669"/>
    <property type="project" value="UniProtKB-EC"/>
</dbReference>
<evidence type="ECO:0000256" key="5">
    <source>
        <dbReference type="ARBA" id="ARBA00012964"/>
    </source>
</evidence>
<evidence type="ECO:0000256" key="4">
    <source>
        <dbReference type="ARBA" id="ARBA00011738"/>
    </source>
</evidence>
<dbReference type="SUPFAM" id="SSF109604">
    <property type="entry name" value="HD-domain/PDEase-like"/>
    <property type="match status" value="1"/>
</dbReference>
<feature type="domain" description="HD/PDEase" evidence="8">
    <location>
        <begin position="28"/>
        <end position="149"/>
    </location>
</feature>
<evidence type="ECO:0000256" key="1">
    <source>
        <dbReference type="ARBA" id="ARBA00001638"/>
    </source>
</evidence>
<organism evidence="9 10">
    <name type="scientific">candidate division MSBL1 archaeon SCGC-AAA261C02</name>
    <dbReference type="NCBI Taxonomy" id="1698272"/>
    <lineage>
        <taxon>Archaea</taxon>
        <taxon>Methanobacteriati</taxon>
        <taxon>Methanobacteriota</taxon>
        <taxon>candidate division MSBL1</taxon>
    </lineage>
</organism>
<dbReference type="GO" id="GO:0005737">
    <property type="term" value="C:cytoplasm"/>
    <property type="evidence" value="ECO:0007669"/>
    <property type="project" value="TreeGrafter"/>
</dbReference>
<evidence type="ECO:0000256" key="7">
    <source>
        <dbReference type="ARBA" id="ARBA00022801"/>
    </source>
</evidence>
<dbReference type="PANTHER" id="PTHR11845:SF13">
    <property type="entry name" value="5'-DEOXYNUCLEOTIDASE HDDC2"/>
    <property type="match status" value="1"/>
</dbReference>
<keyword evidence="7" id="KW-0378">Hydrolase</keyword>
<dbReference type="Pfam" id="PF13023">
    <property type="entry name" value="HD_3"/>
    <property type="match status" value="1"/>
</dbReference>
<accession>A0A133V1L1</accession>
<evidence type="ECO:0000313" key="9">
    <source>
        <dbReference type="EMBL" id="KXB00311.1"/>
    </source>
</evidence>
<dbReference type="PANTHER" id="PTHR11845">
    <property type="entry name" value="5'-DEOXYNUCLEOTIDASE HDDC2"/>
    <property type="match status" value="1"/>
</dbReference>
<dbReference type="InterPro" id="IPR006674">
    <property type="entry name" value="HD_domain"/>
</dbReference>
<evidence type="ECO:0000313" key="10">
    <source>
        <dbReference type="Proteomes" id="UP000070520"/>
    </source>
</evidence>
<comment type="cofactor">
    <cofactor evidence="2">
        <name>Mn(2+)</name>
        <dbReference type="ChEBI" id="CHEBI:29035"/>
    </cofactor>
</comment>